<dbReference type="InterPro" id="IPR051167">
    <property type="entry name" value="Prolyl_oligopep/macrocyclase"/>
</dbReference>
<dbReference type="SUPFAM" id="SSF50993">
    <property type="entry name" value="Peptidase/esterase 'gauge' domain"/>
    <property type="match status" value="1"/>
</dbReference>
<dbReference type="Proteomes" id="UP000682892">
    <property type="component" value="Chromosome 3"/>
</dbReference>
<dbReference type="GO" id="GO:0005829">
    <property type="term" value="C:cytosol"/>
    <property type="evidence" value="ECO:0007669"/>
    <property type="project" value="TreeGrafter"/>
</dbReference>
<dbReference type="GO" id="GO:0004252">
    <property type="term" value="F:serine-type endopeptidase activity"/>
    <property type="evidence" value="ECO:0007669"/>
    <property type="project" value="InterPro"/>
</dbReference>
<organism evidence="2 3">
    <name type="scientific">Aedes aegypti</name>
    <name type="common">Yellowfever mosquito</name>
    <name type="synonym">Culex aegypti</name>
    <dbReference type="NCBI Taxonomy" id="7159"/>
    <lineage>
        <taxon>Eukaryota</taxon>
        <taxon>Metazoa</taxon>
        <taxon>Ecdysozoa</taxon>
        <taxon>Arthropoda</taxon>
        <taxon>Hexapoda</taxon>
        <taxon>Insecta</taxon>
        <taxon>Pterygota</taxon>
        <taxon>Neoptera</taxon>
        <taxon>Endopterygota</taxon>
        <taxon>Diptera</taxon>
        <taxon>Nematocera</taxon>
        <taxon>Culicoidea</taxon>
        <taxon>Culicidae</taxon>
        <taxon>Culicinae</taxon>
        <taxon>Aedini</taxon>
        <taxon>Aedes</taxon>
        <taxon>Stegomyia</taxon>
    </lineage>
</organism>
<dbReference type="Pfam" id="PF02897">
    <property type="entry name" value="Peptidase_S9_N"/>
    <property type="match status" value="1"/>
</dbReference>
<dbReference type="PANTHER" id="PTHR42881:SF2">
    <property type="entry name" value="PROLYL ENDOPEPTIDASE"/>
    <property type="match status" value="1"/>
</dbReference>
<protein>
    <submittedName>
        <fullName evidence="2">AAEL017348-PA</fullName>
    </submittedName>
</protein>
<dbReference type="PANTHER" id="PTHR42881">
    <property type="entry name" value="PROLYL ENDOPEPTIDASE"/>
    <property type="match status" value="1"/>
</dbReference>
<proteinExistence type="predicted"/>
<dbReference type="VEuPathDB" id="VectorBase:AAEL009142"/>
<sequence length="231" mass="26459">MINHELQAFERCPLRFPIGTILDPYRWLNDPEAEETQVYVYEKQNEIFKPFLDSWEQPMQNQDVLYVQNSLEDEPKVFLDPTALSKDGTIALPKWIGLNQAEGEGRQHRRGLPGDAPTHQVTASWAKDNIGFFYARYPVVDGKVDGSETVANENQKLYFPRGGDSQGKDVLIVEFPEEPSWRSMPEVSKQVGIFRQHHSKVGLCEGVHQVRLHYQRGKHVLIQPCGHNGHI</sequence>
<evidence type="ECO:0000313" key="2">
    <source>
        <dbReference type="EMBL" id="EJY57372.1"/>
    </source>
</evidence>
<dbReference type="InterPro" id="IPR023302">
    <property type="entry name" value="Pept_S9A_N"/>
</dbReference>
<dbReference type="HOGENOM" id="CLU_1200666_0_0_1"/>
<reference evidence="2" key="1">
    <citation type="submission" date="2005-10" db="EMBL/GenBank/DDBJ databases">
        <authorList>
            <person name="Loftus B.J."/>
            <person name="Nene V.M."/>
            <person name="Hannick L.I."/>
            <person name="Bidwell S."/>
            <person name="Haas B."/>
            <person name="Amedeo P."/>
            <person name="Orvis J."/>
            <person name="Wortman J.R."/>
            <person name="White O.R."/>
            <person name="Salzberg S."/>
            <person name="Shumway M."/>
            <person name="Koo H."/>
            <person name="Zhao Y."/>
            <person name="Holmes M."/>
            <person name="Miller J."/>
            <person name="Schatz M."/>
            <person name="Pop M."/>
            <person name="Pai G."/>
            <person name="Utterback T."/>
            <person name="Rogers Y.-H."/>
            <person name="Kravitz S."/>
            <person name="Fraser C.M."/>
        </authorList>
    </citation>
    <scope>NUCLEOTIDE SEQUENCE</scope>
    <source>
        <strain evidence="2">Liverpool</strain>
    </source>
</reference>
<dbReference type="eggNOG" id="KOG2237">
    <property type="taxonomic scope" value="Eukaryota"/>
</dbReference>
<dbReference type="PaxDb" id="7159-AAEL017348-PA"/>
<gene>
    <name evidence="2" type="ORF">AaeL_AAEL017348</name>
</gene>
<evidence type="ECO:0000313" key="3">
    <source>
        <dbReference type="Proteomes" id="UP000682892"/>
    </source>
</evidence>
<name>J9HEZ3_AEDAE</name>
<reference evidence="2" key="3">
    <citation type="submission" date="2012-09" db="EMBL/GenBank/DDBJ databases">
        <authorList>
            <consortium name="VectorBase"/>
        </authorList>
    </citation>
    <scope>NUCLEOTIDE SEQUENCE</scope>
    <source>
        <strain evidence="2">Liverpool</strain>
    </source>
</reference>
<feature type="domain" description="Peptidase S9A N-terminal" evidence="1">
    <location>
        <begin position="122"/>
        <end position="188"/>
    </location>
</feature>
<accession>J9HEZ3</accession>
<reference evidence="2" key="2">
    <citation type="journal article" date="2007" name="Science">
        <title>Genome sequence of Aedes aegypti, a major arbovirus vector.</title>
        <authorList>
            <person name="Nene V."/>
            <person name="Wortman J.R."/>
            <person name="Lawson D."/>
            <person name="Haas B."/>
            <person name="Kodira C."/>
            <person name="Tu Z.J."/>
            <person name="Loftus B."/>
            <person name="Xi Z."/>
            <person name="Megy K."/>
            <person name="Grabherr M."/>
            <person name="Ren Q."/>
            <person name="Zdobnov E.M."/>
            <person name="Lobo N.F."/>
            <person name="Campbell K.S."/>
            <person name="Brown S.E."/>
            <person name="Bonaldo M.F."/>
            <person name="Zhu J."/>
            <person name="Sinkins S.P."/>
            <person name="Hogenkamp D.G."/>
            <person name="Amedeo P."/>
            <person name="Arensburger P."/>
            <person name="Atkinson P.W."/>
            <person name="Bidwell S."/>
            <person name="Biedler J."/>
            <person name="Birney E."/>
            <person name="Bruggner R.V."/>
            <person name="Costas J."/>
            <person name="Coy M.R."/>
            <person name="Crabtree J."/>
            <person name="Crawford M."/>
            <person name="Debruyn B."/>
            <person name="Decaprio D."/>
            <person name="Eiglmeier K."/>
            <person name="Eisenstadt E."/>
            <person name="El-Dorry H."/>
            <person name="Gelbart W.M."/>
            <person name="Gomes S.L."/>
            <person name="Hammond M."/>
            <person name="Hannick L.I."/>
            <person name="Hogan J.R."/>
            <person name="Holmes M.H."/>
            <person name="Jaffe D."/>
            <person name="Johnston J.S."/>
            <person name="Kennedy R.C."/>
            <person name="Koo H."/>
            <person name="Kravitz S."/>
            <person name="Kriventseva E.V."/>
            <person name="Kulp D."/>
            <person name="Labutti K."/>
            <person name="Lee E."/>
            <person name="Li S."/>
            <person name="Lovin D.D."/>
            <person name="Mao C."/>
            <person name="Mauceli E."/>
            <person name="Menck C.F."/>
            <person name="Miller J.R."/>
            <person name="Montgomery P."/>
            <person name="Mori A."/>
            <person name="Nascimento A.L."/>
            <person name="Naveira H.F."/>
            <person name="Nusbaum C."/>
            <person name="O'leary S."/>
            <person name="Orvis J."/>
            <person name="Pertea M."/>
            <person name="Quesneville H."/>
            <person name="Reidenbach K.R."/>
            <person name="Rogers Y.H."/>
            <person name="Roth C.W."/>
            <person name="Schneider J.R."/>
            <person name="Schatz M."/>
            <person name="Shumway M."/>
            <person name="Stanke M."/>
            <person name="Stinson E.O."/>
            <person name="Tubio J.M."/>
            <person name="Vanzee J.P."/>
            <person name="Verjovski-Almeida S."/>
            <person name="Werner D."/>
            <person name="White O."/>
            <person name="Wyder S."/>
            <person name="Zeng Q."/>
            <person name="Zhao Q."/>
            <person name="Zhao Y."/>
            <person name="Hill C.A."/>
            <person name="Raikhel A.S."/>
            <person name="Soares M.B."/>
            <person name="Knudson D.L."/>
            <person name="Lee N.H."/>
            <person name="Galagan J."/>
            <person name="Salzberg S.L."/>
            <person name="Paulsen I.T."/>
            <person name="Dimopoulos G."/>
            <person name="Collins F.H."/>
            <person name="Birren B."/>
            <person name="Fraser-Liggett C.M."/>
            <person name="Severson D.W."/>
        </authorList>
    </citation>
    <scope>NUCLEOTIDE SEQUENCE [LARGE SCALE GENOMIC DNA]</scope>
    <source>
        <strain evidence="2">Liverpool</strain>
    </source>
</reference>
<dbReference type="EMBL" id="CH477215">
    <property type="protein sequence ID" value="EJY57372.1"/>
    <property type="molecule type" value="Genomic_DNA"/>
</dbReference>
<dbReference type="AlphaFoldDB" id="J9HEZ3"/>
<evidence type="ECO:0000259" key="1">
    <source>
        <dbReference type="Pfam" id="PF02897"/>
    </source>
</evidence>
<dbReference type="GO" id="GO:0070012">
    <property type="term" value="F:oligopeptidase activity"/>
    <property type="evidence" value="ECO:0007669"/>
    <property type="project" value="TreeGrafter"/>
</dbReference>
<dbReference type="Gene3D" id="2.130.10.120">
    <property type="entry name" value="Prolyl oligopeptidase, N-terminal domain"/>
    <property type="match status" value="2"/>
</dbReference>
<dbReference type="STRING" id="7159.J9HEZ3"/>